<proteinExistence type="predicted"/>
<evidence type="ECO:0000313" key="2">
    <source>
        <dbReference type="Proteomes" id="UP000265618"/>
    </source>
</evidence>
<dbReference type="AlphaFoldDB" id="A0A391NQ63"/>
<dbReference type="Proteomes" id="UP000265618">
    <property type="component" value="Unassembled WGS sequence"/>
</dbReference>
<gene>
    <name evidence="1" type="ORF">KIPB_003323</name>
</gene>
<dbReference type="EMBL" id="BDIP01000629">
    <property type="protein sequence ID" value="GCA62406.1"/>
    <property type="molecule type" value="Genomic_DNA"/>
</dbReference>
<keyword evidence="2" id="KW-1185">Reference proteome</keyword>
<comment type="caution">
    <text evidence="1">The sequence shown here is derived from an EMBL/GenBank/DDBJ whole genome shotgun (WGS) entry which is preliminary data.</text>
</comment>
<sequence>MSLTSSPTLRVALAQLNP</sequence>
<name>A0A391NQ63_9EUKA</name>
<evidence type="ECO:0000313" key="1">
    <source>
        <dbReference type="EMBL" id="GCA62406.1"/>
    </source>
</evidence>
<protein>
    <submittedName>
        <fullName evidence="1">Uncharacterized protein</fullName>
    </submittedName>
</protein>
<feature type="non-terminal residue" evidence="1">
    <location>
        <position position="18"/>
    </location>
</feature>
<organism evidence="1 2">
    <name type="scientific">Kipferlia bialata</name>
    <dbReference type="NCBI Taxonomy" id="797122"/>
    <lineage>
        <taxon>Eukaryota</taxon>
        <taxon>Metamonada</taxon>
        <taxon>Carpediemonas-like organisms</taxon>
        <taxon>Kipferlia</taxon>
    </lineage>
</organism>
<reference evidence="1 2" key="1">
    <citation type="journal article" date="2018" name="PLoS ONE">
        <title>The draft genome of Kipferlia bialata reveals reductive genome evolution in fornicate parasites.</title>
        <authorList>
            <person name="Tanifuji G."/>
            <person name="Takabayashi S."/>
            <person name="Kume K."/>
            <person name="Takagi M."/>
            <person name="Nakayama T."/>
            <person name="Kamikawa R."/>
            <person name="Inagaki Y."/>
            <person name="Hashimoto T."/>
        </authorList>
    </citation>
    <scope>NUCLEOTIDE SEQUENCE [LARGE SCALE GENOMIC DNA]</scope>
    <source>
        <strain evidence="1">NY0173</strain>
    </source>
</reference>
<accession>A0A391NQ63</accession>